<proteinExistence type="predicted"/>
<dbReference type="InterPro" id="IPR007244">
    <property type="entry name" value="Naa35_N"/>
</dbReference>
<protein>
    <recommendedName>
        <fullName evidence="2">NAA35-like N-terminal domain-containing protein</fullName>
    </recommendedName>
</protein>
<feature type="domain" description="NAA35-like N-terminal" evidence="2">
    <location>
        <begin position="76"/>
        <end position="140"/>
    </location>
</feature>
<organism evidence="3 4">
    <name type="scientific">Prorocentrum cordatum</name>
    <dbReference type="NCBI Taxonomy" id="2364126"/>
    <lineage>
        <taxon>Eukaryota</taxon>
        <taxon>Sar</taxon>
        <taxon>Alveolata</taxon>
        <taxon>Dinophyceae</taxon>
        <taxon>Prorocentrales</taxon>
        <taxon>Prorocentraceae</taxon>
        <taxon>Prorocentrum</taxon>
    </lineage>
</organism>
<dbReference type="EMBL" id="CAUYUJ010015987">
    <property type="protein sequence ID" value="CAK0860522.1"/>
    <property type="molecule type" value="Genomic_DNA"/>
</dbReference>
<dbReference type="PANTHER" id="PTHR21373">
    <property type="entry name" value="GLUCOSE REPRESSIBLE PROTEIN MAK10"/>
    <property type="match status" value="1"/>
</dbReference>
<feature type="region of interest" description="Disordered" evidence="1">
    <location>
        <begin position="1"/>
        <end position="56"/>
    </location>
</feature>
<feature type="compositionally biased region" description="Basic residues" evidence="1">
    <location>
        <begin position="22"/>
        <end position="33"/>
    </location>
</feature>
<dbReference type="Proteomes" id="UP001189429">
    <property type="component" value="Unassembled WGS sequence"/>
</dbReference>
<feature type="non-terminal residue" evidence="3">
    <location>
        <position position="159"/>
    </location>
</feature>
<comment type="caution">
    <text evidence="3">The sequence shown here is derived from an EMBL/GenBank/DDBJ whole genome shotgun (WGS) entry which is preliminary data.</text>
</comment>
<evidence type="ECO:0000313" key="4">
    <source>
        <dbReference type="Proteomes" id="UP001189429"/>
    </source>
</evidence>
<dbReference type="PANTHER" id="PTHR21373:SF0">
    <property type="entry name" value="N-ALPHA-ACETYLTRANSFERASE 35, NATC AUXILIARY SUBUNIT"/>
    <property type="match status" value="1"/>
</dbReference>
<evidence type="ECO:0000259" key="2">
    <source>
        <dbReference type="Pfam" id="PF04112"/>
    </source>
</evidence>
<reference evidence="3" key="1">
    <citation type="submission" date="2023-10" db="EMBL/GenBank/DDBJ databases">
        <authorList>
            <person name="Chen Y."/>
            <person name="Shah S."/>
            <person name="Dougan E. K."/>
            <person name="Thang M."/>
            <person name="Chan C."/>
        </authorList>
    </citation>
    <scope>NUCLEOTIDE SEQUENCE [LARGE SCALE GENOMIC DNA]</scope>
</reference>
<evidence type="ECO:0000313" key="3">
    <source>
        <dbReference type="EMBL" id="CAK0860522.1"/>
    </source>
</evidence>
<evidence type="ECO:0000256" key="1">
    <source>
        <dbReference type="SAM" id="MobiDB-lite"/>
    </source>
</evidence>
<gene>
    <name evidence="3" type="ORF">PCOR1329_LOCUS49466</name>
</gene>
<dbReference type="Pfam" id="PF04112">
    <property type="entry name" value="Mak10"/>
    <property type="match status" value="1"/>
</dbReference>
<keyword evidence="4" id="KW-1185">Reference proteome</keyword>
<sequence>MDGDEGDEGTEEVVQDGQDAVKKKKKPRKKKKGKSEEVEEAPAPAPPEEGPPDYTASEWVDITGMCNTAVSGMGAGEMIESPNFRLVDAICAIEIMDPKMDSGFRCQEDMTIERAAEVGILTTALSHEDMVTIWDQLLMYYLKRFAVRSRSLLASLLEE</sequence>
<accession>A0ABN9UQ78</accession>
<dbReference type="InterPro" id="IPR057983">
    <property type="entry name" value="NAA35-like_N"/>
</dbReference>
<name>A0ABN9UQ78_9DINO</name>
<feature type="compositionally biased region" description="Acidic residues" evidence="1">
    <location>
        <begin position="1"/>
        <end position="14"/>
    </location>
</feature>